<dbReference type="Gene3D" id="6.10.340.10">
    <property type="match status" value="1"/>
</dbReference>
<feature type="domain" description="HAMP" evidence="8">
    <location>
        <begin position="371"/>
        <end position="423"/>
    </location>
</feature>
<evidence type="ECO:0000256" key="2">
    <source>
        <dbReference type="ARBA" id="ARBA00022519"/>
    </source>
</evidence>
<gene>
    <name evidence="9" type="ORF">CXZ10_02595</name>
</gene>
<evidence type="ECO:0000256" key="4">
    <source>
        <dbReference type="ARBA" id="ARBA00029447"/>
    </source>
</evidence>
<dbReference type="PROSITE" id="PS50885">
    <property type="entry name" value="HAMP"/>
    <property type="match status" value="1"/>
</dbReference>
<dbReference type="Proteomes" id="UP000233491">
    <property type="component" value="Unassembled WGS sequence"/>
</dbReference>
<dbReference type="PANTHER" id="PTHR32089">
    <property type="entry name" value="METHYL-ACCEPTING CHEMOTAXIS PROTEIN MCPB"/>
    <property type="match status" value="1"/>
</dbReference>
<evidence type="ECO:0000256" key="3">
    <source>
        <dbReference type="ARBA" id="ARBA00023224"/>
    </source>
</evidence>
<dbReference type="GO" id="GO:0006935">
    <property type="term" value="P:chemotaxis"/>
    <property type="evidence" value="ECO:0007669"/>
    <property type="project" value="InterPro"/>
</dbReference>
<dbReference type="PROSITE" id="PS50111">
    <property type="entry name" value="CHEMOTAXIS_TRANSDUC_2"/>
    <property type="match status" value="1"/>
</dbReference>
<keyword evidence="2" id="KW-0472">Membrane</keyword>
<evidence type="ECO:0000313" key="9">
    <source>
        <dbReference type="EMBL" id="PKR90293.1"/>
    </source>
</evidence>
<dbReference type="GO" id="GO:0005886">
    <property type="term" value="C:plasma membrane"/>
    <property type="evidence" value="ECO:0007669"/>
    <property type="project" value="UniProtKB-SubCell"/>
</dbReference>
<keyword evidence="2" id="KW-0997">Cell inner membrane</keyword>
<comment type="subcellular location">
    <subcellularLocation>
        <location evidence="1">Cell inner membrane</location>
        <topology evidence="1">Multi-pass membrane protein</topology>
    </subcellularLocation>
</comment>
<evidence type="ECO:0000259" key="8">
    <source>
        <dbReference type="PROSITE" id="PS50885"/>
    </source>
</evidence>
<dbReference type="SMART" id="SM00283">
    <property type="entry name" value="MA"/>
    <property type="match status" value="1"/>
</dbReference>
<dbReference type="InterPro" id="IPR000727">
    <property type="entry name" value="T_SNARE_dom"/>
</dbReference>
<keyword evidence="10" id="KW-1185">Reference proteome</keyword>
<evidence type="ECO:0000256" key="1">
    <source>
        <dbReference type="ARBA" id="ARBA00004429"/>
    </source>
</evidence>
<dbReference type="GO" id="GO:0007165">
    <property type="term" value="P:signal transduction"/>
    <property type="evidence" value="ECO:0007669"/>
    <property type="project" value="UniProtKB-KW"/>
</dbReference>
<dbReference type="SUPFAM" id="SSF58104">
    <property type="entry name" value="Methyl-accepting chemotaxis protein (MCP) signaling domain"/>
    <property type="match status" value="1"/>
</dbReference>
<dbReference type="Pfam" id="PF00015">
    <property type="entry name" value="MCPsignal"/>
    <property type="match status" value="1"/>
</dbReference>
<dbReference type="Pfam" id="PF00672">
    <property type="entry name" value="HAMP"/>
    <property type="match status" value="1"/>
</dbReference>
<protein>
    <recommendedName>
        <fullName evidence="11">Methyl-accepting chemotaxis protein</fullName>
    </recommendedName>
</protein>
<dbReference type="SMART" id="SM00304">
    <property type="entry name" value="HAMP"/>
    <property type="match status" value="1"/>
</dbReference>
<evidence type="ECO:0000259" key="7">
    <source>
        <dbReference type="PROSITE" id="PS50192"/>
    </source>
</evidence>
<dbReference type="PROSITE" id="PS50192">
    <property type="entry name" value="T_SNARE"/>
    <property type="match status" value="1"/>
</dbReference>
<accession>A0A2N3M0E9</accession>
<reference evidence="9 10" key="1">
    <citation type="submission" date="2017-12" db="EMBL/GenBank/DDBJ databases">
        <title>Anaerobic carbon monoxide metabolism by Pleomorphomonas carboxyditropha sp. nov., a new mesophilic hydrogenogenic carboxidotroph.</title>
        <authorList>
            <person name="Esquivel-Elizondo S."/>
            <person name="Krajmalnik-Brown R."/>
        </authorList>
    </citation>
    <scope>NUCLEOTIDE SEQUENCE [LARGE SCALE GENOMIC DNA]</scope>
    <source>
        <strain evidence="9 10">R5-392</strain>
    </source>
</reference>
<dbReference type="OrthoDB" id="5349256at2"/>
<evidence type="ECO:0008006" key="11">
    <source>
        <dbReference type="Google" id="ProtNLM"/>
    </source>
</evidence>
<name>A0A2N3M0E9_9HYPH</name>
<keyword evidence="2" id="KW-1003">Cell membrane</keyword>
<dbReference type="InterPro" id="IPR003660">
    <property type="entry name" value="HAMP_dom"/>
</dbReference>
<organism evidence="9 10">
    <name type="scientific">Pleomorphomonas diazotrophica</name>
    <dbReference type="NCBI Taxonomy" id="1166257"/>
    <lineage>
        <taxon>Bacteria</taxon>
        <taxon>Pseudomonadati</taxon>
        <taxon>Pseudomonadota</taxon>
        <taxon>Alphaproteobacteria</taxon>
        <taxon>Hyphomicrobiales</taxon>
        <taxon>Pleomorphomonadaceae</taxon>
        <taxon>Pleomorphomonas</taxon>
    </lineage>
</organism>
<dbReference type="PANTHER" id="PTHR32089:SF112">
    <property type="entry name" value="LYSOZYME-LIKE PROTEIN-RELATED"/>
    <property type="match status" value="1"/>
</dbReference>
<keyword evidence="3 5" id="KW-0807">Transducer</keyword>
<feature type="domain" description="Methyl-accepting transducer" evidence="6">
    <location>
        <begin position="438"/>
        <end position="689"/>
    </location>
</feature>
<dbReference type="EMBL" id="PJNW01000002">
    <property type="protein sequence ID" value="PKR90293.1"/>
    <property type="molecule type" value="Genomic_DNA"/>
</dbReference>
<evidence type="ECO:0000259" key="6">
    <source>
        <dbReference type="PROSITE" id="PS50111"/>
    </source>
</evidence>
<feature type="domain" description="T-SNARE coiled-coil homology" evidence="7">
    <location>
        <begin position="615"/>
        <end position="677"/>
    </location>
</feature>
<sequence length="718" mass="75637">MNLLNSCAFLCRLTKYKHRSSAHWTLSSGISAPLSNQKSNRAKTNRGFSMLFGSKPAGSRRPRGGLSIRLKVASLSLVWLAGLTVVSGTGGYAVVSMRALEETSSAAAGLSLLSEQTQSLANKLAAKERLFMVAPSSERATEIDGLLTETRETIRHLGDAAGAVGAATSEAGQLATLFDKIAGQFAEVKSGQIKLGFGNDSGIQGEMEAAFQTLRTDVNKATKSGQNPDTVRVAQAFAQLNQARAEFMLRHDGPSSGAFDAAAGRFTRELDKTQLSAEAKDGLKARLAAYSSAFTSYVELYASWVKIADQTSLSFDLAEPLTRAIKTAAGDLTASTTQAFSEGTQFALRLIYLVVPLTLLAGALISWQISRSITGPLGRIRTTMDVLSRGEAATVADTERTDEIGAMARTLAVFQANQTEKARLEDEQRADAEERLRRQQAFEAAVRDFRSVAGELTQAVTDTMAGMQSTADGLLDEAGRTRTQAESASTASRGASEKVTVVAGAAEELASSISEVVSHVSRTTTIIGSATEGARRTNEQVAGLADAASRVGQVVTLIRSIAEQTNLLALNATIEAARAGEAGKGFAVVAAEVKGLSDQTSRATEQIAAQISEMQASTAEAVDSIRAIAATMEEVNRATLGIASAVEQQEASTNEISRNVSEASGNTVTVSESVGHVVEAIGKTSDTARHVEQAAALVLSQTRDLEAAIDEFLERVAV</sequence>
<dbReference type="GO" id="GO:0004888">
    <property type="term" value="F:transmembrane signaling receptor activity"/>
    <property type="evidence" value="ECO:0007669"/>
    <property type="project" value="InterPro"/>
</dbReference>
<evidence type="ECO:0000313" key="10">
    <source>
        <dbReference type="Proteomes" id="UP000233491"/>
    </source>
</evidence>
<proteinExistence type="inferred from homology"/>
<dbReference type="InterPro" id="IPR004090">
    <property type="entry name" value="Chemotax_Me-accpt_rcpt"/>
</dbReference>
<evidence type="ECO:0000256" key="5">
    <source>
        <dbReference type="PROSITE-ProRule" id="PRU00284"/>
    </source>
</evidence>
<comment type="similarity">
    <text evidence="4">Belongs to the methyl-accepting chemotaxis (MCP) protein family.</text>
</comment>
<comment type="caution">
    <text evidence="9">The sequence shown here is derived from an EMBL/GenBank/DDBJ whole genome shotgun (WGS) entry which is preliminary data.</text>
</comment>
<dbReference type="PRINTS" id="PR00260">
    <property type="entry name" value="CHEMTRNSDUCR"/>
</dbReference>
<dbReference type="Gene3D" id="1.10.287.950">
    <property type="entry name" value="Methyl-accepting chemotaxis protein"/>
    <property type="match status" value="1"/>
</dbReference>
<dbReference type="AlphaFoldDB" id="A0A2N3M0E9"/>
<dbReference type="InterPro" id="IPR004089">
    <property type="entry name" value="MCPsignal_dom"/>
</dbReference>